<sequence length="214" mass="23953">MKRFLSFFLMLTTVATIANAQSAQYQETMEQQIGEMYKNQQSGGLAQSANTFDRIAEAEKTQWLPYYYAAYCRVMQALDAQGSNAIDAFADQAEKSIEKAEALSKDNAEIACLKSLITTARINADPMTRGRKLSPVAARYLSDAKKYDAENPRIYLLEGQSLFYTPEQFGGSKVKAKEKFELSLKKFDAFKPASSLAPNWGKEYTESLLSKIGR</sequence>
<evidence type="ECO:0000313" key="3">
    <source>
        <dbReference type="Proteomes" id="UP001162741"/>
    </source>
</evidence>
<evidence type="ECO:0000256" key="1">
    <source>
        <dbReference type="SAM" id="SignalP"/>
    </source>
</evidence>
<keyword evidence="3" id="KW-1185">Reference proteome</keyword>
<dbReference type="Proteomes" id="UP001162741">
    <property type="component" value="Chromosome"/>
</dbReference>
<dbReference type="RefSeq" id="WP_264281374.1">
    <property type="nucleotide sequence ID" value="NZ_CP107006.1"/>
</dbReference>
<evidence type="ECO:0000313" key="2">
    <source>
        <dbReference type="EMBL" id="UYQ93266.1"/>
    </source>
</evidence>
<name>A0ABY6J4M9_9BACT</name>
<keyword evidence="1" id="KW-0732">Signal</keyword>
<dbReference type="EMBL" id="CP107006">
    <property type="protein sequence ID" value="UYQ93266.1"/>
    <property type="molecule type" value="Genomic_DNA"/>
</dbReference>
<accession>A0ABY6J4M9</accession>
<proteinExistence type="predicted"/>
<protein>
    <submittedName>
        <fullName evidence="2">Uncharacterized protein</fullName>
    </submittedName>
</protein>
<gene>
    <name evidence="2" type="ORF">MKQ68_24595</name>
</gene>
<organism evidence="2 3">
    <name type="scientific">Chitinophaga horti</name>
    <dbReference type="NCBI Taxonomy" id="2920382"/>
    <lineage>
        <taxon>Bacteria</taxon>
        <taxon>Pseudomonadati</taxon>
        <taxon>Bacteroidota</taxon>
        <taxon>Chitinophagia</taxon>
        <taxon>Chitinophagales</taxon>
        <taxon>Chitinophagaceae</taxon>
        <taxon>Chitinophaga</taxon>
    </lineage>
</organism>
<feature type="chain" id="PRO_5047273132" evidence="1">
    <location>
        <begin position="21"/>
        <end position="214"/>
    </location>
</feature>
<feature type="signal peptide" evidence="1">
    <location>
        <begin position="1"/>
        <end position="20"/>
    </location>
</feature>
<reference evidence="2" key="1">
    <citation type="submission" date="2022-10" db="EMBL/GenBank/DDBJ databases">
        <title>Chitinophaga sp. nov., isolated from soil.</title>
        <authorList>
            <person name="Jeon C.O."/>
        </authorList>
    </citation>
    <scope>NUCLEOTIDE SEQUENCE</scope>
    <source>
        <strain evidence="2">R8</strain>
    </source>
</reference>